<dbReference type="RefSeq" id="WP_135285045.1">
    <property type="nucleotide sequence ID" value="NZ_SMLL01000004.1"/>
</dbReference>
<evidence type="ECO:0000313" key="3">
    <source>
        <dbReference type="EMBL" id="TFY99502.1"/>
    </source>
</evidence>
<name>A0A4Z0BJJ8_9BURK</name>
<gene>
    <name evidence="3" type="ORF">EZ242_10105</name>
</gene>
<accession>A0A4Z0BJJ8</accession>
<keyword evidence="1" id="KW-0472">Membrane</keyword>
<evidence type="ECO:0000256" key="1">
    <source>
        <dbReference type="SAM" id="Phobius"/>
    </source>
</evidence>
<keyword evidence="4" id="KW-1185">Reference proteome</keyword>
<feature type="transmembrane region" description="Helical" evidence="1">
    <location>
        <begin position="14"/>
        <end position="39"/>
    </location>
</feature>
<proteinExistence type="predicted"/>
<dbReference type="AlphaFoldDB" id="A0A4Z0BJJ8"/>
<comment type="caution">
    <text evidence="3">The sequence shown here is derived from an EMBL/GenBank/DDBJ whole genome shotgun (WGS) entry which is preliminary data.</text>
</comment>
<dbReference type="EMBL" id="SMLL01000004">
    <property type="protein sequence ID" value="TFY99502.1"/>
    <property type="molecule type" value="Genomic_DNA"/>
</dbReference>
<feature type="transmembrane region" description="Helical" evidence="1">
    <location>
        <begin position="168"/>
        <end position="192"/>
    </location>
</feature>
<dbReference type="Proteomes" id="UP000297564">
    <property type="component" value="Unassembled WGS sequence"/>
</dbReference>
<keyword evidence="1" id="KW-0812">Transmembrane</keyword>
<protein>
    <submittedName>
        <fullName evidence="3">DUF4126 domain-containing protein</fullName>
    </submittedName>
</protein>
<dbReference type="OrthoDB" id="181455at2"/>
<evidence type="ECO:0000259" key="2">
    <source>
        <dbReference type="Pfam" id="PF13548"/>
    </source>
</evidence>
<organism evidence="3 4">
    <name type="scientific">Ramlibacter rhizophilus</name>
    <dbReference type="NCBI Taxonomy" id="1781167"/>
    <lineage>
        <taxon>Bacteria</taxon>
        <taxon>Pseudomonadati</taxon>
        <taxon>Pseudomonadota</taxon>
        <taxon>Betaproteobacteria</taxon>
        <taxon>Burkholderiales</taxon>
        <taxon>Comamonadaceae</taxon>
        <taxon>Ramlibacter</taxon>
    </lineage>
</organism>
<sequence length="214" mass="22182">MDIFSTLPDNAPELLALAAALGWASGIRLYAVLFLTGLAGTTGWIELPPGLAVLQHPAVLGASGFMLFVEFFADKIPLVDSLWDAVHTIIRIPAGAALAAGTLGADGAAMATIAALVGGGLAATAHTAKMSTRAAVNTSPEPFSNVGISLLEDGFVVFMLWLSATNPLLFALVLALSIAIGVVLIVVLFKFLRTVVQEVQRLVAGRRRPPAGEL</sequence>
<dbReference type="InterPro" id="IPR025196">
    <property type="entry name" value="DUF4126"/>
</dbReference>
<feature type="domain" description="DUF4126" evidence="2">
    <location>
        <begin position="15"/>
        <end position="185"/>
    </location>
</feature>
<feature type="transmembrane region" description="Helical" evidence="1">
    <location>
        <begin position="143"/>
        <end position="162"/>
    </location>
</feature>
<feature type="transmembrane region" description="Helical" evidence="1">
    <location>
        <begin position="51"/>
        <end position="72"/>
    </location>
</feature>
<dbReference type="Pfam" id="PF13548">
    <property type="entry name" value="DUF4126"/>
    <property type="match status" value="1"/>
</dbReference>
<reference evidence="3 4" key="1">
    <citation type="submission" date="2019-03" db="EMBL/GenBank/DDBJ databases">
        <title>Ramlibacter rhizophilus CCTCC AB2015357, whole genome shotgun sequence.</title>
        <authorList>
            <person name="Zhang X."/>
            <person name="Feng G."/>
            <person name="Zhu H."/>
        </authorList>
    </citation>
    <scope>NUCLEOTIDE SEQUENCE [LARGE SCALE GENOMIC DNA]</scope>
    <source>
        <strain evidence="3 4">CCTCC AB2015357</strain>
    </source>
</reference>
<feature type="transmembrane region" description="Helical" evidence="1">
    <location>
        <begin position="92"/>
        <end position="122"/>
    </location>
</feature>
<evidence type="ECO:0000313" key="4">
    <source>
        <dbReference type="Proteomes" id="UP000297564"/>
    </source>
</evidence>
<keyword evidence="1" id="KW-1133">Transmembrane helix</keyword>